<organism evidence="3 4">
    <name type="scientific">Blattamonas nauphoetae</name>
    <dbReference type="NCBI Taxonomy" id="2049346"/>
    <lineage>
        <taxon>Eukaryota</taxon>
        <taxon>Metamonada</taxon>
        <taxon>Preaxostyla</taxon>
        <taxon>Oxymonadida</taxon>
        <taxon>Blattamonas</taxon>
    </lineage>
</organism>
<gene>
    <name evidence="3" type="ORF">BLNAU_9158</name>
</gene>
<reference evidence="3 4" key="1">
    <citation type="journal article" date="2022" name="bioRxiv">
        <title>Genomics of Preaxostyla Flagellates Illuminates Evolutionary Transitions and the Path Towards Mitochondrial Loss.</title>
        <authorList>
            <person name="Novak L.V.F."/>
            <person name="Treitli S.C."/>
            <person name="Pyrih J."/>
            <person name="Halakuc P."/>
            <person name="Pipaliya S.V."/>
            <person name="Vacek V."/>
            <person name="Brzon O."/>
            <person name="Soukal P."/>
            <person name="Eme L."/>
            <person name="Dacks J.B."/>
            <person name="Karnkowska A."/>
            <person name="Elias M."/>
            <person name="Hampl V."/>
        </authorList>
    </citation>
    <scope>NUCLEOTIDE SEQUENCE [LARGE SCALE GENOMIC DNA]</scope>
    <source>
        <strain evidence="3">NAU3</strain>
        <tissue evidence="3">Gut</tissue>
    </source>
</reference>
<sequence>MANQVVQLGFLDVWRPNEDRTFDQSRVGGHPIFPPNCSNPFPYPTCEFCGNALLFLLQLYAPLVSHPEDEDRILYLFICQHGTCIAHGSVKLFRVQVPSPDAPDLTISKVNTTTDPQPAPVEEEAKPADDDGWQVSTGKRQKKTKAQKEHARQQALATSKNAKPKIFLREFEVTTEEEGDPVELKGDPAKERRLYQEYLDQGGDSAEEEVIDVEDNMPDDDEPEPSTTVNVDDFDEEKPNDKIWMKFLKRIARAPQQCLRYNIENAKPLWVAEDSTAIVNGREGRILKSRNEQYGGQCTVCGAQRTFEFQVMPQILSYLDVEKSMTSVCGEDTPDFGTILVYTCPNSCDLGAHQYCVEETVAVQMIPPKEG</sequence>
<comment type="caution">
    <text evidence="3">The sequence shown here is derived from an EMBL/GenBank/DDBJ whole genome shotgun (WGS) entry which is preliminary data.</text>
</comment>
<evidence type="ECO:0000256" key="1">
    <source>
        <dbReference type="SAM" id="MobiDB-lite"/>
    </source>
</evidence>
<dbReference type="InterPro" id="IPR007320">
    <property type="entry name" value="PDCD2_C"/>
</dbReference>
<dbReference type="Proteomes" id="UP001281761">
    <property type="component" value="Unassembled WGS sequence"/>
</dbReference>
<accession>A0ABQ9XWF1</accession>
<feature type="domain" description="Programmed cell death protein 2 C-terminal" evidence="2">
    <location>
        <begin position="241"/>
        <end position="364"/>
    </location>
</feature>
<protein>
    <submittedName>
        <fullName evidence="3">Programmed cell death protein 2</fullName>
    </submittedName>
</protein>
<name>A0ABQ9XWF1_9EUKA</name>
<evidence type="ECO:0000259" key="2">
    <source>
        <dbReference type="Pfam" id="PF04194"/>
    </source>
</evidence>
<dbReference type="PANTHER" id="PTHR12298">
    <property type="entry name" value="PCDC2 PROGRAMMED CELL DEATH PROTEIN 2 -RELATED"/>
    <property type="match status" value="1"/>
</dbReference>
<dbReference type="PANTHER" id="PTHR12298:SF4">
    <property type="entry name" value="PROGRAMMED CELL DEATH PROTEIN 2"/>
    <property type="match status" value="1"/>
</dbReference>
<keyword evidence="4" id="KW-1185">Reference proteome</keyword>
<evidence type="ECO:0000313" key="4">
    <source>
        <dbReference type="Proteomes" id="UP001281761"/>
    </source>
</evidence>
<evidence type="ECO:0000313" key="3">
    <source>
        <dbReference type="EMBL" id="KAK2955807.1"/>
    </source>
</evidence>
<dbReference type="EMBL" id="JARBJD010000062">
    <property type="protein sequence ID" value="KAK2955807.1"/>
    <property type="molecule type" value="Genomic_DNA"/>
</dbReference>
<feature type="region of interest" description="Disordered" evidence="1">
    <location>
        <begin position="104"/>
        <end position="158"/>
    </location>
</feature>
<dbReference type="Pfam" id="PF04194">
    <property type="entry name" value="PDCD2_C"/>
    <property type="match status" value="1"/>
</dbReference>
<proteinExistence type="predicted"/>